<dbReference type="PANTHER" id="PTHR43000">
    <property type="entry name" value="DTDP-D-GLUCOSE 4,6-DEHYDRATASE-RELATED"/>
    <property type="match status" value="1"/>
</dbReference>
<organism evidence="2 3">
    <name type="scientific">candidate division TA06 bacterium SM23_40</name>
    <dbReference type="NCBI Taxonomy" id="1703774"/>
    <lineage>
        <taxon>Bacteria</taxon>
        <taxon>Bacteria division TA06</taxon>
    </lineage>
</organism>
<dbReference type="SUPFAM" id="SSF51735">
    <property type="entry name" value="NAD(P)-binding Rossmann-fold domains"/>
    <property type="match status" value="1"/>
</dbReference>
<name>A0A0S8GE98_UNCT6</name>
<sequence length="317" mass="36143">MRVLVTGITGFAGSHLVDYLLTLPDVQVFGIKRWRSRTENIKHFEQKIAIYECDLRDASSVRDMIEVVLPDRIFHLAAQSFVPTSWSAPTESLVTNVIGQLNIFEAVRRIGLEPRIQLACSSEEYGLVSEDEIPIKETNALRPLSPYGVSKIGQDMLGYQYARSYGMFIVRTRGFNHTGCRRGPVFVCSDFAKQVAEIEKGRRDPVIWVGNLDAIRDFTDVRDIVRGYWLALEHCDPGDVYNICSGVGRKIRDVLDMLIGMTSKSVEVKVDECRLRPSDVPVLIGDNTKFREKTGWELTIPFEITLKEIYEYWLERV</sequence>
<comment type="caution">
    <text evidence="2">The sequence shown here is derived from an EMBL/GenBank/DDBJ whole genome shotgun (WGS) entry which is preliminary data.</text>
</comment>
<dbReference type="EMBL" id="LJUI01000004">
    <property type="protein sequence ID" value="KPK71327.1"/>
    <property type="molecule type" value="Genomic_DNA"/>
</dbReference>
<proteinExistence type="predicted"/>
<evidence type="ECO:0000313" key="2">
    <source>
        <dbReference type="EMBL" id="KPK71327.1"/>
    </source>
</evidence>
<dbReference type="InterPro" id="IPR016040">
    <property type="entry name" value="NAD(P)-bd_dom"/>
</dbReference>
<dbReference type="AlphaFoldDB" id="A0A0S8GE98"/>
<dbReference type="CDD" id="cd05260">
    <property type="entry name" value="GDP_MD_SDR_e"/>
    <property type="match status" value="1"/>
</dbReference>
<accession>A0A0S8GE98</accession>
<evidence type="ECO:0000313" key="3">
    <source>
        <dbReference type="Proteomes" id="UP000051717"/>
    </source>
</evidence>
<protein>
    <submittedName>
        <fullName evidence="2">NAD-dependent epimerase</fullName>
    </submittedName>
</protein>
<evidence type="ECO:0000259" key="1">
    <source>
        <dbReference type="Pfam" id="PF16363"/>
    </source>
</evidence>
<reference evidence="2 3" key="1">
    <citation type="journal article" date="2015" name="Microbiome">
        <title>Genomic resolution of linkages in carbon, nitrogen, and sulfur cycling among widespread estuary sediment bacteria.</title>
        <authorList>
            <person name="Baker B.J."/>
            <person name="Lazar C.S."/>
            <person name="Teske A.P."/>
            <person name="Dick G.J."/>
        </authorList>
    </citation>
    <scope>NUCLEOTIDE SEQUENCE [LARGE SCALE GENOMIC DNA]</scope>
    <source>
        <strain evidence="2">SM23_40</strain>
    </source>
</reference>
<dbReference type="Gene3D" id="3.90.25.10">
    <property type="entry name" value="UDP-galactose 4-epimerase, domain 1"/>
    <property type="match status" value="1"/>
</dbReference>
<dbReference type="Pfam" id="PF16363">
    <property type="entry name" value="GDP_Man_Dehyd"/>
    <property type="match status" value="1"/>
</dbReference>
<dbReference type="Gene3D" id="3.40.50.720">
    <property type="entry name" value="NAD(P)-binding Rossmann-like Domain"/>
    <property type="match status" value="1"/>
</dbReference>
<dbReference type="PATRIC" id="fig|1703774.3.peg.2143"/>
<gene>
    <name evidence="2" type="ORF">AMJ82_00970</name>
</gene>
<feature type="domain" description="NAD(P)-binding" evidence="1">
    <location>
        <begin position="4"/>
        <end position="308"/>
    </location>
</feature>
<dbReference type="Proteomes" id="UP000051717">
    <property type="component" value="Unassembled WGS sequence"/>
</dbReference>
<dbReference type="InterPro" id="IPR036291">
    <property type="entry name" value="NAD(P)-bd_dom_sf"/>
</dbReference>